<accession>A0A0C3XPV3</accession>
<dbReference type="EMBL" id="CM001221">
    <property type="protein sequence ID" value="AES99040.2"/>
    <property type="molecule type" value="Genomic_DNA"/>
</dbReference>
<protein>
    <submittedName>
        <fullName evidence="5">Bromodomain protein</fullName>
    </submittedName>
</protein>
<dbReference type="InterPro" id="IPR001487">
    <property type="entry name" value="Bromodomain"/>
</dbReference>
<dbReference type="eggNOG" id="KOG0955">
    <property type="taxonomic scope" value="Eukaryota"/>
</dbReference>
<reference evidence="6" key="3">
    <citation type="submission" date="2015-04" db="UniProtKB">
        <authorList>
            <consortium name="EnsemblPlants"/>
        </authorList>
    </citation>
    <scope>IDENTIFICATION</scope>
    <source>
        <strain evidence="6">cv. Jemalong A17</strain>
    </source>
</reference>
<feature type="domain" description="Bromo" evidence="4">
    <location>
        <begin position="35"/>
        <end position="106"/>
    </location>
</feature>
<dbReference type="SMART" id="SM00297">
    <property type="entry name" value="BROMO"/>
    <property type="match status" value="1"/>
</dbReference>
<organism evidence="5 7">
    <name type="scientific">Medicago truncatula</name>
    <name type="common">Barrel medic</name>
    <name type="synonym">Medicago tribuloides</name>
    <dbReference type="NCBI Taxonomy" id="3880"/>
    <lineage>
        <taxon>Eukaryota</taxon>
        <taxon>Viridiplantae</taxon>
        <taxon>Streptophyta</taxon>
        <taxon>Embryophyta</taxon>
        <taxon>Tracheophyta</taxon>
        <taxon>Spermatophyta</taxon>
        <taxon>Magnoliopsida</taxon>
        <taxon>eudicotyledons</taxon>
        <taxon>Gunneridae</taxon>
        <taxon>Pentapetalae</taxon>
        <taxon>rosids</taxon>
        <taxon>fabids</taxon>
        <taxon>Fabales</taxon>
        <taxon>Fabaceae</taxon>
        <taxon>Papilionoideae</taxon>
        <taxon>50 kb inversion clade</taxon>
        <taxon>NPAAA clade</taxon>
        <taxon>Hologalegina</taxon>
        <taxon>IRL clade</taxon>
        <taxon>Trifolieae</taxon>
        <taxon>Medicago</taxon>
    </lineage>
</organism>
<keyword evidence="7" id="KW-1185">Reference proteome</keyword>
<evidence type="ECO:0000256" key="1">
    <source>
        <dbReference type="ARBA" id="ARBA00023117"/>
    </source>
</evidence>
<dbReference type="STRING" id="3880.G7K5V9"/>
<dbReference type="PaxDb" id="3880-AES99040"/>
<evidence type="ECO:0000313" key="5">
    <source>
        <dbReference type="EMBL" id="AES99040.2"/>
    </source>
</evidence>
<dbReference type="AlphaFoldDB" id="G7K5V9"/>
<feature type="compositionally biased region" description="Polar residues" evidence="3">
    <location>
        <begin position="396"/>
        <end position="409"/>
    </location>
</feature>
<reference evidence="5 7" key="2">
    <citation type="journal article" date="2014" name="BMC Genomics">
        <title>An improved genome release (version Mt4.0) for the model legume Medicago truncatula.</title>
        <authorList>
            <person name="Tang H."/>
            <person name="Krishnakumar V."/>
            <person name="Bidwell S."/>
            <person name="Rosen B."/>
            <person name="Chan A."/>
            <person name="Zhou S."/>
            <person name="Gentzbittel L."/>
            <person name="Childs K.L."/>
            <person name="Yandell M."/>
            <person name="Gundlach H."/>
            <person name="Mayer K.F."/>
            <person name="Schwartz D.C."/>
            <person name="Town C.D."/>
        </authorList>
    </citation>
    <scope>GENOME REANNOTATION</scope>
    <source>
        <strain evidence="6 7">cv. Jemalong A17</strain>
    </source>
</reference>
<feature type="compositionally biased region" description="Basic and acidic residues" evidence="3">
    <location>
        <begin position="410"/>
        <end position="423"/>
    </location>
</feature>
<evidence type="ECO:0000256" key="2">
    <source>
        <dbReference type="PROSITE-ProRule" id="PRU00035"/>
    </source>
</evidence>
<evidence type="ECO:0000313" key="7">
    <source>
        <dbReference type="Proteomes" id="UP000002051"/>
    </source>
</evidence>
<evidence type="ECO:0000256" key="3">
    <source>
        <dbReference type="SAM" id="MobiDB-lite"/>
    </source>
</evidence>
<reference evidence="5 7" key="1">
    <citation type="journal article" date="2011" name="Nature">
        <title>The Medicago genome provides insight into the evolution of rhizobial symbioses.</title>
        <authorList>
            <person name="Young N.D."/>
            <person name="Debelle F."/>
            <person name="Oldroyd G.E."/>
            <person name="Geurts R."/>
            <person name="Cannon S.B."/>
            <person name="Udvardi M.K."/>
            <person name="Benedito V.A."/>
            <person name="Mayer K.F."/>
            <person name="Gouzy J."/>
            <person name="Schoof H."/>
            <person name="Van de Peer Y."/>
            <person name="Proost S."/>
            <person name="Cook D.R."/>
            <person name="Meyers B.C."/>
            <person name="Spannagl M."/>
            <person name="Cheung F."/>
            <person name="De Mita S."/>
            <person name="Krishnakumar V."/>
            <person name="Gundlach H."/>
            <person name="Zhou S."/>
            <person name="Mudge J."/>
            <person name="Bharti A.K."/>
            <person name="Murray J.D."/>
            <person name="Naoumkina M.A."/>
            <person name="Rosen B."/>
            <person name="Silverstein K.A."/>
            <person name="Tang H."/>
            <person name="Rombauts S."/>
            <person name="Zhao P.X."/>
            <person name="Zhou P."/>
            <person name="Barbe V."/>
            <person name="Bardou P."/>
            <person name="Bechner M."/>
            <person name="Bellec A."/>
            <person name="Berger A."/>
            <person name="Berges H."/>
            <person name="Bidwell S."/>
            <person name="Bisseling T."/>
            <person name="Choisne N."/>
            <person name="Couloux A."/>
            <person name="Denny R."/>
            <person name="Deshpande S."/>
            <person name="Dai X."/>
            <person name="Doyle J.J."/>
            <person name="Dudez A.M."/>
            <person name="Farmer A.D."/>
            <person name="Fouteau S."/>
            <person name="Franken C."/>
            <person name="Gibelin C."/>
            <person name="Gish J."/>
            <person name="Goldstein S."/>
            <person name="Gonzalez A.J."/>
            <person name="Green P.J."/>
            <person name="Hallab A."/>
            <person name="Hartog M."/>
            <person name="Hua A."/>
            <person name="Humphray S.J."/>
            <person name="Jeong D.H."/>
            <person name="Jing Y."/>
            <person name="Jocker A."/>
            <person name="Kenton S.M."/>
            <person name="Kim D.J."/>
            <person name="Klee K."/>
            <person name="Lai H."/>
            <person name="Lang C."/>
            <person name="Lin S."/>
            <person name="Macmil S.L."/>
            <person name="Magdelenat G."/>
            <person name="Matthews L."/>
            <person name="McCorrison J."/>
            <person name="Monaghan E.L."/>
            <person name="Mun J.H."/>
            <person name="Najar F.Z."/>
            <person name="Nicholson C."/>
            <person name="Noirot C."/>
            <person name="O'Bleness M."/>
            <person name="Paule C.R."/>
            <person name="Poulain J."/>
            <person name="Prion F."/>
            <person name="Qin B."/>
            <person name="Qu C."/>
            <person name="Retzel E.F."/>
            <person name="Riddle C."/>
            <person name="Sallet E."/>
            <person name="Samain S."/>
            <person name="Samson N."/>
            <person name="Sanders I."/>
            <person name="Saurat O."/>
            <person name="Scarpelli C."/>
            <person name="Schiex T."/>
            <person name="Segurens B."/>
            <person name="Severin A.J."/>
            <person name="Sherrier D.J."/>
            <person name="Shi R."/>
            <person name="Sims S."/>
            <person name="Singer S.R."/>
            <person name="Sinharoy S."/>
            <person name="Sterck L."/>
            <person name="Viollet A."/>
            <person name="Wang B.B."/>
            <person name="Wang K."/>
            <person name="Wang M."/>
            <person name="Wang X."/>
            <person name="Warfsmann J."/>
            <person name="Weissenbach J."/>
            <person name="White D.D."/>
            <person name="White J.D."/>
            <person name="Wiley G.B."/>
            <person name="Wincker P."/>
            <person name="Xing Y."/>
            <person name="Yang L."/>
            <person name="Yao Z."/>
            <person name="Ying F."/>
            <person name="Zhai J."/>
            <person name="Zhou L."/>
            <person name="Zuber A."/>
            <person name="Denarie J."/>
            <person name="Dixon R.A."/>
            <person name="May G.D."/>
            <person name="Schwartz D.C."/>
            <person name="Rogers J."/>
            <person name="Quetier F."/>
            <person name="Town C.D."/>
            <person name="Roe B.A."/>
        </authorList>
    </citation>
    <scope>NUCLEOTIDE SEQUENCE [LARGE SCALE GENOMIC DNA]</scope>
    <source>
        <strain evidence="5">A17</strain>
        <strain evidence="6 7">cv. Jemalong A17</strain>
    </source>
</reference>
<dbReference type="PROSITE" id="PS50014">
    <property type="entry name" value="BROMODOMAIN_2"/>
    <property type="match status" value="1"/>
</dbReference>
<evidence type="ECO:0000259" key="4">
    <source>
        <dbReference type="PROSITE" id="PS50014"/>
    </source>
</evidence>
<dbReference type="HOGENOM" id="CLU_620201_0_0_1"/>
<dbReference type="Gene3D" id="1.20.920.10">
    <property type="entry name" value="Bromodomain-like"/>
    <property type="match status" value="1"/>
</dbReference>
<dbReference type="InterPro" id="IPR036427">
    <property type="entry name" value="Bromodomain-like_sf"/>
</dbReference>
<dbReference type="PANTHER" id="PTHR22881:SF26">
    <property type="entry name" value="BROMODOMAIN CONTAINING PROTEIN, EXPRESSED"/>
    <property type="match status" value="1"/>
</dbReference>
<dbReference type="Pfam" id="PF00439">
    <property type="entry name" value="Bromodomain"/>
    <property type="match status" value="1"/>
</dbReference>
<name>G7K5V9_MEDTR</name>
<proteinExistence type="predicted"/>
<evidence type="ECO:0000313" key="6">
    <source>
        <dbReference type="EnsemblPlants" id="AES99040"/>
    </source>
</evidence>
<dbReference type="PANTHER" id="PTHR22881">
    <property type="entry name" value="BROMODOMAIN CONTAINING PROTEIN"/>
    <property type="match status" value="1"/>
</dbReference>
<keyword evidence="1 2" id="KW-0103">Bromodomain</keyword>
<dbReference type="Proteomes" id="UP000002051">
    <property type="component" value="Chromosome 5"/>
</dbReference>
<feature type="region of interest" description="Disordered" evidence="3">
    <location>
        <begin position="394"/>
        <end position="442"/>
    </location>
</feature>
<gene>
    <name evidence="5" type="ordered locus">MTR_5g075950</name>
</gene>
<feature type="compositionally biased region" description="Acidic residues" evidence="3">
    <location>
        <begin position="432"/>
        <end position="442"/>
    </location>
</feature>
<accession>G7K5V9</accession>
<dbReference type="InterPro" id="IPR051831">
    <property type="entry name" value="Bromodomain_contain_prot"/>
</dbReference>
<sequence>MDGQYYPQSGSTSQTHVSYVMPEKHILESVLDVLQRNDPDELFAKPVNNPNMIEDYYKDANTPLDFSGIRAKINEERYISLEAFKFDVYLLCCNAMYANDKYSRPYQVAEAIQSVAIRVFEDISVDGFQRFHLESLPTNAPLAASSTIPQVEPSNILGHARFRRILHSENNNGTPSTELIIRDIPKPRITPQVVGPSLEEAATRLDNEHCLVLCLGDSSSDASNNVSDTQQPNAQASGSFLLRQENSTPITSLLSYQDNRESNTNGGGRQHNTSTLIPIFVDKNVASNSKDVVGAGSSQIGIFPLQDANYARKANPNSSFTSQHETFQGFSSPSIISFNQTNEKGLFQSQEHFSTFPINGYSDLQMKLGLLNPMGPFPMLKHSMSSESGPIPQEFFPSSSSVMRGNMNQSEEKAKGKGKEKDGGSTSRQYGDFEELDLDLKI</sequence>
<dbReference type="EnsemblPlants" id="AES99040">
    <property type="protein sequence ID" value="AES99040"/>
    <property type="gene ID" value="MTR_5g075950"/>
</dbReference>
<dbReference type="SUPFAM" id="SSF47370">
    <property type="entry name" value="Bromodomain"/>
    <property type="match status" value="1"/>
</dbReference>